<name>G0QS30_ICHMU</name>
<dbReference type="InParanoid" id="G0QS30"/>
<proteinExistence type="predicted"/>
<dbReference type="GeneID" id="14908123"/>
<gene>
    <name evidence="1" type="ORF">IMG5_098960</name>
</gene>
<evidence type="ECO:0000313" key="1">
    <source>
        <dbReference type="EMBL" id="EGR31972.1"/>
    </source>
</evidence>
<reference evidence="1 2" key="1">
    <citation type="submission" date="2011-07" db="EMBL/GenBank/DDBJ databases">
        <authorList>
            <person name="Coyne R."/>
            <person name="Brami D."/>
            <person name="Johnson J."/>
            <person name="Hostetler J."/>
            <person name="Hannick L."/>
            <person name="Clark T."/>
            <person name="Cassidy-Hanley D."/>
            <person name="Inman J."/>
        </authorList>
    </citation>
    <scope>NUCLEOTIDE SEQUENCE [LARGE SCALE GENOMIC DNA]</scope>
    <source>
        <strain evidence="1 2">G5</strain>
    </source>
</reference>
<organism evidence="1 2">
    <name type="scientific">Ichthyophthirius multifiliis</name>
    <name type="common">White spot disease agent</name>
    <name type="synonym">Ich</name>
    <dbReference type="NCBI Taxonomy" id="5932"/>
    <lineage>
        <taxon>Eukaryota</taxon>
        <taxon>Sar</taxon>
        <taxon>Alveolata</taxon>
        <taxon>Ciliophora</taxon>
        <taxon>Intramacronucleata</taxon>
        <taxon>Oligohymenophorea</taxon>
        <taxon>Hymenostomatida</taxon>
        <taxon>Ophryoglenina</taxon>
        <taxon>Ichthyophthirius</taxon>
    </lineage>
</organism>
<dbReference type="AlphaFoldDB" id="G0QS30"/>
<sequence>MKEMNLTVNNRKLIVYKYQWHQILKKVYKLIISKIKQCQNKLYRKLLTWLRIIQIYLNQSLCQMNQYIKENNQLKKKKLFQIIYLYLQIFMRKQISNFYQMELQKKIFYIKNWKDYKNYQNKKKNYIRIEKNFISIQMHFLINHKKSQIPLLHKQIIINLYLKRLQSQIHLLKKQKNLMIYGISNIPIQLIGEPIFQALNIQIKLLLQINCLQFYQLKEIILKYKFYLH</sequence>
<dbReference type="EMBL" id="GL983804">
    <property type="protein sequence ID" value="EGR31972.1"/>
    <property type="molecule type" value="Genomic_DNA"/>
</dbReference>
<evidence type="ECO:0000313" key="2">
    <source>
        <dbReference type="Proteomes" id="UP000008983"/>
    </source>
</evidence>
<accession>G0QS30</accession>
<dbReference type="RefSeq" id="XP_004035458.1">
    <property type="nucleotide sequence ID" value="XM_004035410.1"/>
</dbReference>
<keyword evidence="2" id="KW-1185">Reference proteome</keyword>
<dbReference type="Proteomes" id="UP000008983">
    <property type="component" value="Unassembled WGS sequence"/>
</dbReference>
<protein>
    <submittedName>
        <fullName evidence="1">Uncharacterized protein</fullName>
    </submittedName>
</protein>